<dbReference type="Proteomes" id="UP000186922">
    <property type="component" value="Unassembled WGS sequence"/>
</dbReference>
<protein>
    <submittedName>
        <fullName evidence="2">Uncharacterized protein</fullName>
    </submittedName>
</protein>
<dbReference type="AlphaFoldDB" id="A0A1D1UL29"/>
<evidence type="ECO:0000313" key="2">
    <source>
        <dbReference type="EMBL" id="GAU90426.1"/>
    </source>
</evidence>
<comment type="caution">
    <text evidence="2">The sequence shown here is derived from an EMBL/GenBank/DDBJ whole genome shotgun (WGS) entry which is preliminary data.</text>
</comment>
<evidence type="ECO:0000256" key="1">
    <source>
        <dbReference type="SAM" id="MobiDB-lite"/>
    </source>
</evidence>
<feature type="compositionally biased region" description="Basic and acidic residues" evidence="1">
    <location>
        <begin position="64"/>
        <end position="76"/>
    </location>
</feature>
<evidence type="ECO:0000313" key="3">
    <source>
        <dbReference type="Proteomes" id="UP000186922"/>
    </source>
</evidence>
<feature type="compositionally biased region" description="Low complexity" evidence="1">
    <location>
        <begin position="92"/>
        <end position="104"/>
    </location>
</feature>
<proteinExistence type="predicted"/>
<accession>A0A1D1UL29</accession>
<organism evidence="2 3">
    <name type="scientific">Ramazzottius varieornatus</name>
    <name type="common">Water bear</name>
    <name type="synonym">Tardigrade</name>
    <dbReference type="NCBI Taxonomy" id="947166"/>
    <lineage>
        <taxon>Eukaryota</taxon>
        <taxon>Metazoa</taxon>
        <taxon>Ecdysozoa</taxon>
        <taxon>Tardigrada</taxon>
        <taxon>Eutardigrada</taxon>
        <taxon>Parachela</taxon>
        <taxon>Hypsibioidea</taxon>
        <taxon>Ramazzottiidae</taxon>
        <taxon>Ramazzottius</taxon>
    </lineage>
</organism>
<reference evidence="2 3" key="1">
    <citation type="journal article" date="2016" name="Nat. Commun.">
        <title>Extremotolerant tardigrade genome and improved radiotolerance of human cultured cells by tardigrade-unique protein.</title>
        <authorList>
            <person name="Hashimoto T."/>
            <person name="Horikawa D.D."/>
            <person name="Saito Y."/>
            <person name="Kuwahara H."/>
            <person name="Kozuka-Hata H."/>
            <person name="Shin-I T."/>
            <person name="Minakuchi Y."/>
            <person name="Ohishi K."/>
            <person name="Motoyama A."/>
            <person name="Aizu T."/>
            <person name="Enomoto A."/>
            <person name="Kondo K."/>
            <person name="Tanaka S."/>
            <person name="Hara Y."/>
            <person name="Koshikawa S."/>
            <person name="Sagara H."/>
            <person name="Miura T."/>
            <person name="Yokobori S."/>
            <person name="Miyagawa K."/>
            <person name="Suzuki Y."/>
            <person name="Kubo T."/>
            <person name="Oyama M."/>
            <person name="Kohara Y."/>
            <person name="Fujiyama A."/>
            <person name="Arakawa K."/>
            <person name="Katayama T."/>
            <person name="Toyoda A."/>
            <person name="Kunieda T."/>
        </authorList>
    </citation>
    <scope>NUCLEOTIDE SEQUENCE [LARGE SCALE GENOMIC DNA]</scope>
    <source>
        <strain evidence="2 3">YOKOZUNA-1</strain>
    </source>
</reference>
<feature type="compositionally biased region" description="Polar residues" evidence="1">
    <location>
        <begin position="122"/>
        <end position="136"/>
    </location>
</feature>
<feature type="region of interest" description="Disordered" evidence="1">
    <location>
        <begin position="64"/>
        <end position="136"/>
    </location>
</feature>
<name>A0A1D1UL29_RAMVA</name>
<gene>
    <name evidence="2" type="primary">RvY_02843-1</name>
    <name evidence="2" type="synonym">RvY_02843.1</name>
    <name evidence="2" type="ORF">RvY_02843</name>
</gene>
<keyword evidence="3" id="KW-1185">Reference proteome</keyword>
<dbReference type="EMBL" id="BDGG01000001">
    <property type="protein sequence ID" value="GAU90426.1"/>
    <property type="molecule type" value="Genomic_DNA"/>
</dbReference>
<sequence>MLWSQQLSIRQISAQDCHKIHFTRSFLKPANLRFKSVCPPDGSEGEVNDWILTTVCAPRRYQHSKTDRLNHRKVETPSDILIHTSPQPLPKQAEQQTAQPTTTEVRCRMNIRNSLTRDEPHGTQTPSGKTELSTRK</sequence>